<keyword evidence="2" id="KW-1185">Reference proteome</keyword>
<accession>A0ACA9NVP4</accession>
<organism evidence="1 2">
    <name type="scientific">Racocetra persica</name>
    <dbReference type="NCBI Taxonomy" id="160502"/>
    <lineage>
        <taxon>Eukaryota</taxon>
        <taxon>Fungi</taxon>
        <taxon>Fungi incertae sedis</taxon>
        <taxon>Mucoromycota</taxon>
        <taxon>Glomeromycotina</taxon>
        <taxon>Glomeromycetes</taxon>
        <taxon>Diversisporales</taxon>
        <taxon>Gigasporaceae</taxon>
        <taxon>Racocetra</taxon>
    </lineage>
</organism>
<dbReference type="Proteomes" id="UP000789920">
    <property type="component" value="Unassembled WGS sequence"/>
</dbReference>
<evidence type="ECO:0000313" key="1">
    <source>
        <dbReference type="EMBL" id="CAG8670484.1"/>
    </source>
</evidence>
<evidence type="ECO:0000313" key="2">
    <source>
        <dbReference type="Proteomes" id="UP000789920"/>
    </source>
</evidence>
<proteinExistence type="predicted"/>
<gene>
    <name evidence="1" type="ORF">RPERSI_LOCUS8654</name>
</gene>
<feature type="non-terminal residue" evidence="1">
    <location>
        <position position="1"/>
    </location>
</feature>
<sequence length="175" mass="20415">HDHDSLFAQQVANPPYRLVLSLDVLLAPSRRSLTHLPRPQNSFLLFRKDYNERMRLSSRNKSKKLSAKTISENAKLEWSQQSPIVKNFFKVLAKEADKRHKQMFPNYKYQPKCKPKDNDNKDENESIPINSDLFEDTTVVENVSTFDINGSIASDVDISELEKYFDIQAYYNDKK</sequence>
<protein>
    <submittedName>
        <fullName evidence="1">32147_t:CDS:1</fullName>
    </submittedName>
</protein>
<name>A0ACA9NVP4_9GLOM</name>
<comment type="caution">
    <text evidence="1">The sequence shown here is derived from an EMBL/GenBank/DDBJ whole genome shotgun (WGS) entry which is preliminary data.</text>
</comment>
<dbReference type="EMBL" id="CAJVQC010015802">
    <property type="protein sequence ID" value="CAG8670484.1"/>
    <property type="molecule type" value="Genomic_DNA"/>
</dbReference>
<reference evidence="1" key="1">
    <citation type="submission" date="2021-06" db="EMBL/GenBank/DDBJ databases">
        <authorList>
            <person name="Kallberg Y."/>
            <person name="Tangrot J."/>
            <person name="Rosling A."/>
        </authorList>
    </citation>
    <scope>NUCLEOTIDE SEQUENCE</scope>
    <source>
        <strain evidence="1">MA461A</strain>
    </source>
</reference>